<keyword evidence="3" id="KW-1185">Reference proteome</keyword>
<reference evidence="2 3" key="1">
    <citation type="submission" date="2023-05" db="EMBL/GenBank/DDBJ databases">
        <title>B98-5 Cell Line De Novo Hybrid Assembly: An Optical Mapping Approach.</title>
        <authorList>
            <person name="Kananen K."/>
            <person name="Auerbach J.A."/>
            <person name="Kautto E."/>
            <person name="Blachly J.S."/>
        </authorList>
    </citation>
    <scope>NUCLEOTIDE SEQUENCE [LARGE SCALE GENOMIC DNA]</scope>
    <source>
        <strain evidence="2">B95-8</strain>
        <tissue evidence="2">Cell line</tissue>
    </source>
</reference>
<evidence type="ECO:0000256" key="1">
    <source>
        <dbReference type="SAM" id="MobiDB-lite"/>
    </source>
</evidence>
<organism evidence="2 3">
    <name type="scientific">Saguinus oedipus</name>
    <name type="common">Cotton-top tamarin</name>
    <name type="synonym">Oedipomidas oedipus</name>
    <dbReference type="NCBI Taxonomy" id="9490"/>
    <lineage>
        <taxon>Eukaryota</taxon>
        <taxon>Metazoa</taxon>
        <taxon>Chordata</taxon>
        <taxon>Craniata</taxon>
        <taxon>Vertebrata</taxon>
        <taxon>Euteleostomi</taxon>
        <taxon>Mammalia</taxon>
        <taxon>Eutheria</taxon>
        <taxon>Euarchontoglires</taxon>
        <taxon>Primates</taxon>
        <taxon>Haplorrhini</taxon>
        <taxon>Platyrrhini</taxon>
        <taxon>Cebidae</taxon>
        <taxon>Callitrichinae</taxon>
        <taxon>Saguinus</taxon>
    </lineage>
</organism>
<feature type="compositionally biased region" description="Low complexity" evidence="1">
    <location>
        <begin position="159"/>
        <end position="171"/>
    </location>
</feature>
<feature type="region of interest" description="Disordered" evidence="1">
    <location>
        <begin position="38"/>
        <end position="68"/>
    </location>
</feature>
<sequence length="186" mass="19687">MLGLSCGETQDGDNGRTCATVCPGSWLESVTWRVPSQGAESITTCTGREGGASTRVATPPPSPSHIGHAPCPAPSRVWPRPLLSSPLTCDHSLSSSLTRGHAPFPRPAKGVATPPAQLPPHMWPRPLLSSPLTCGHAPRLAPPSHVATPPAELPPHMWPRPLLSSPLTRLLRPPRAHPGRPPLHQD</sequence>
<dbReference type="EMBL" id="JASSZA010000006">
    <property type="protein sequence ID" value="KAK2108021.1"/>
    <property type="molecule type" value="Genomic_DNA"/>
</dbReference>
<evidence type="ECO:0000313" key="2">
    <source>
        <dbReference type="EMBL" id="KAK2108021.1"/>
    </source>
</evidence>
<name>A0ABQ9VFS2_SAGOE</name>
<dbReference type="Proteomes" id="UP001266305">
    <property type="component" value="Unassembled WGS sequence"/>
</dbReference>
<accession>A0ABQ9VFS2</accession>
<comment type="caution">
    <text evidence="2">The sequence shown here is derived from an EMBL/GenBank/DDBJ whole genome shotgun (WGS) entry which is preliminary data.</text>
</comment>
<evidence type="ECO:0000313" key="3">
    <source>
        <dbReference type="Proteomes" id="UP001266305"/>
    </source>
</evidence>
<protein>
    <submittedName>
        <fullName evidence="2">Uncharacterized protein</fullName>
    </submittedName>
</protein>
<gene>
    <name evidence="2" type="ORF">P7K49_013186</name>
</gene>
<proteinExistence type="predicted"/>
<feature type="region of interest" description="Disordered" evidence="1">
    <location>
        <begin position="139"/>
        <end position="186"/>
    </location>
</feature>